<evidence type="ECO:0000256" key="3">
    <source>
        <dbReference type="ARBA" id="ARBA00022989"/>
    </source>
</evidence>
<feature type="transmembrane region" description="Helical" evidence="8">
    <location>
        <begin position="89"/>
        <end position="109"/>
    </location>
</feature>
<evidence type="ECO:0000256" key="5">
    <source>
        <dbReference type="ARBA" id="ARBA00023098"/>
    </source>
</evidence>
<feature type="transmembrane region" description="Helical" evidence="8">
    <location>
        <begin position="49"/>
        <end position="69"/>
    </location>
</feature>
<evidence type="ECO:0000256" key="2">
    <source>
        <dbReference type="ARBA" id="ARBA00022692"/>
    </source>
</evidence>
<evidence type="ECO:0000256" key="4">
    <source>
        <dbReference type="ARBA" id="ARBA00023002"/>
    </source>
</evidence>
<comment type="caution">
    <text evidence="10">The sequence shown here is derived from an EMBL/GenBank/DDBJ whole genome shotgun (WGS) entry which is preliminary data.</text>
</comment>
<accession>A0A939GIP1</accession>
<comment type="subcellular location">
    <subcellularLocation>
        <location evidence="1">Endomembrane system</location>
        <topology evidence="1">Multi-pass membrane protein</topology>
    </subcellularLocation>
</comment>
<evidence type="ECO:0000256" key="6">
    <source>
        <dbReference type="ARBA" id="ARBA00023136"/>
    </source>
</evidence>
<evidence type="ECO:0000259" key="9">
    <source>
        <dbReference type="Pfam" id="PF04116"/>
    </source>
</evidence>
<dbReference type="GO" id="GO:0016020">
    <property type="term" value="C:membrane"/>
    <property type="evidence" value="ECO:0007669"/>
    <property type="project" value="GOC"/>
</dbReference>
<dbReference type="GO" id="GO:0008610">
    <property type="term" value="P:lipid biosynthetic process"/>
    <property type="evidence" value="ECO:0007669"/>
    <property type="project" value="InterPro"/>
</dbReference>
<dbReference type="EMBL" id="JAFMYV010000010">
    <property type="protein sequence ID" value="MBO0938533.1"/>
    <property type="molecule type" value="Genomic_DNA"/>
</dbReference>
<proteinExistence type="predicted"/>
<dbReference type="RefSeq" id="WP_207366076.1">
    <property type="nucleotide sequence ID" value="NZ_JAFMYV010000010.1"/>
</dbReference>
<dbReference type="Pfam" id="PF04116">
    <property type="entry name" value="FA_hydroxylase"/>
    <property type="match status" value="1"/>
</dbReference>
<dbReference type="GO" id="GO:0005506">
    <property type="term" value="F:iron ion binding"/>
    <property type="evidence" value="ECO:0007669"/>
    <property type="project" value="InterPro"/>
</dbReference>
<evidence type="ECO:0000256" key="7">
    <source>
        <dbReference type="SAM" id="MobiDB-lite"/>
    </source>
</evidence>
<keyword evidence="6 8" id="KW-0472">Membrane</keyword>
<dbReference type="PANTHER" id="PTHR21624:SF1">
    <property type="entry name" value="ALKYLGLYCEROL MONOOXYGENASE"/>
    <property type="match status" value="1"/>
</dbReference>
<sequence length="296" mass="33997">MERLVQYFEHIPSAHRSLILVGGIAFFWLLESIVPLIRFDYHKPKHAGINLFFTATTILVNFSLAFILVKTSDWTVASHVGLLQWVAMPLWAQAVVGLLLLDLIGAWLAHWTEHHVKWMWQFHVVHHSDHYVDTTTANRHHPGESVIRFLFTTLAVLIVGAPMWLVFLYQALSVILSQFNHANIELPRWADRAVNWLIVTPNMHHVHHHYVLPYSNTNYGNIFSIWDRLFQTHAERAGKDLIYGVDTHPDAHEHSHIGSILKVPFQPYRQPVGEPGTPPGNYVRQTSTLSGMEQSK</sequence>
<gene>
    <name evidence="10" type="ORF">J2I47_18420</name>
</gene>
<evidence type="ECO:0000256" key="8">
    <source>
        <dbReference type="SAM" id="Phobius"/>
    </source>
</evidence>
<feature type="transmembrane region" description="Helical" evidence="8">
    <location>
        <begin position="17"/>
        <end position="37"/>
    </location>
</feature>
<keyword evidence="3 8" id="KW-1133">Transmembrane helix</keyword>
<name>A0A939GIP1_9BACT</name>
<evidence type="ECO:0000313" key="11">
    <source>
        <dbReference type="Proteomes" id="UP000664034"/>
    </source>
</evidence>
<dbReference type="GO" id="GO:0050479">
    <property type="term" value="F:glyceryl-ether monooxygenase activity"/>
    <property type="evidence" value="ECO:0007669"/>
    <property type="project" value="TreeGrafter"/>
</dbReference>
<evidence type="ECO:0000313" key="10">
    <source>
        <dbReference type="EMBL" id="MBO0938533.1"/>
    </source>
</evidence>
<keyword evidence="11" id="KW-1185">Reference proteome</keyword>
<dbReference type="PANTHER" id="PTHR21624">
    <property type="entry name" value="STEROL DESATURASE-RELATED PROTEIN"/>
    <property type="match status" value="1"/>
</dbReference>
<feature type="domain" description="Fatty acid hydroxylase" evidence="9">
    <location>
        <begin position="96"/>
        <end position="232"/>
    </location>
</feature>
<dbReference type="InterPro" id="IPR006694">
    <property type="entry name" value="Fatty_acid_hydroxylase"/>
</dbReference>
<dbReference type="InterPro" id="IPR051689">
    <property type="entry name" value="Sterol_desaturase/TMEM195"/>
</dbReference>
<feature type="region of interest" description="Disordered" evidence="7">
    <location>
        <begin position="268"/>
        <end position="296"/>
    </location>
</feature>
<evidence type="ECO:0000256" key="1">
    <source>
        <dbReference type="ARBA" id="ARBA00004127"/>
    </source>
</evidence>
<reference evidence="10" key="1">
    <citation type="submission" date="2021-03" db="EMBL/GenBank/DDBJ databases">
        <title>Fibrella sp. HMF5335 genome sequencing and assembly.</title>
        <authorList>
            <person name="Kang H."/>
            <person name="Kim H."/>
            <person name="Bae S."/>
            <person name="Joh K."/>
        </authorList>
    </citation>
    <scope>NUCLEOTIDE SEQUENCE</scope>
    <source>
        <strain evidence="10">HMF5335</strain>
    </source>
</reference>
<feature type="transmembrane region" description="Helical" evidence="8">
    <location>
        <begin position="149"/>
        <end position="172"/>
    </location>
</feature>
<protein>
    <submittedName>
        <fullName evidence="10">Sterol desaturase family protein</fullName>
    </submittedName>
</protein>
<dbReference type="GO" id="GO:0006643">
    <property type="term" value="P:membrane lipid metabolic process"/>
    <property type="evidence" value="ECO:0007669"/>
    <property type="project" value="TreeGrafter"/>
</dbReference>
<keyword evidence="2 8" id="KW-0812">Transmembrane</keyword>
<keyword evidence="5" id="KW-0443">Lipid metabolism</keyword>
<dbReference type="AlphaFoldDB" id="A0A939GIP1"/>
<feature type="compositionally biased region" description="Polar residues" evidence="7">
    <location>
        <begin position="283"/>
        <end position="296"/>
    </location>
</feature>
<dbReference type="Proteomes" id="UP000664034">
    <property type="component" value="Unassembled WGS sequence"/>
</dbReference>
<organism evidence="10 11">
    <name type="scientific">Fibrella rubiginis</name>
    <dbReference type="NCBI Taxonomy" id="2817060"/>
    <lineage>
        <taxon>Bacteria</taxon>
        <taxon>Pseudomonadati</taxon>
        <taxon>Bacteroidota</taxon>
        <taxon>Cytophagia</taxon>
        <taxon>Cytophagales</taxon>
        <taxon>Spirosomataceae</taxon>
        <taxon>Fibrella</taxon>
    </lineage>
</organism>
<dbReference type="GO" id="GO:0012505">
    <property type="term" value="C:endomembrane system"/>
    <property type="evidence" value="ECO:0007669"/>
    <property type="project" value="UniProtKB-SubCell"/>
</dbReference>
<keyword evidence="4" id="KW-0560">Oxidoreductase</keyword>